<dbReference type="GO" id="GO:0016020">
    <property type="term" value="C:membrane"/>
    <property type="evidence" value="ECO:0007669"/>
    <property type="project" value="InterPro"/>
</dbReference>
<dbReference type="EMBL" id="BARV01007255">
    <property type="protein sequence ID" value="GAI05400.1"/>
    <property type="molecule type" value="Genomic_DNA"/>
</dbReference>
<dbReference type="InterPro" id="IPR036890">
    <property type="entry name" value="HATPase_C_sf"/>
</dbReference>
<dbReference type="Gene3D" id="1.20.5.1930">
    <property type="match status" value="1"/>
</dbReference>
<dbReference type="EC" id="2.7.13.3" evidence="2"/>
<reference evidence="10" key="1">
    <citation type="journal article" date="2014" name="Front. Microbiol.">
        <title>High frequency of phylogenetically diverse reductive dehalogenase-homologous genes in deep subseafloor sedimentary metagenomes.</title>
        <authorList>
            <person name="Kawai M."/>
            <person name="Futagami T."/>
            <person name="Toyoda A."/>
            <person name="Takaki Y."/>
            <person name="Nishi S."/>
            <person name="Hori S."/>
            <person name="Arai W."/>
            <person name="Tsubouchi T."/>
            <person name="Morono Y."/>
            <person name="Uchiyama I."/>
            <person name="Ito T."/>
            <person name="Fujiyama A."/>
            <person name="Inagaki F."/>
            <person name="Takami H."/>
        </authorList>
    </citation>
    <scope>NUCLEOTIDE SEQUENCE</scope>
    <source>
        <strain evidence="10">Expedition CK06-06</strain>
    </source>
</reference>
<dbReference type="InterPro" id="IPR003594">
    <property type="entry name" value="HATPase_dom"/>
</dbReference>
<evidence type="ECO:0000259" key="8">
    <source>
        <dbReference type="PROSITE" id="PS50112"/>
    </source>
</evidence>
<dbReference type="SMART" id="SM00091">
    <property type="entry name" value="PAS"/>
    <property type="match status" value="1"/>
</dbReference>
<evidence type="ECO:0000256" key="4">
    <source>
        <dbReference type="ARBA" id="ARBA00022679"/>
    </source>
</evidence>
<protein>
    <recommendedName>
        <fullName evidence="2">histidine kinase</fullName>
        <ecNumber evidence="2">2.7.13.3</ecNumber>
    </recommendedName>
</protein>
<dbReference type="InterPro" id="IPR011712">
    <property type="entry name" value="Sig_transdc_His_kin_sub3_dim/P"/>
</dbReference>
<comment type="caution">
    <text evidence="10">The sequence shown here is derived from an EMBL/GenBank/DDBJ whole genome shotgun (WGS) entry which is preliminary data.</text>
</comment>
<keyword evidence="4" id="KW-0808">Transferase</keyword>
<dbReference type="PROSITE" id="PS50113">
    <property type="entry name" value="PAC"/>
    <property type="match status" value="1"/>
</dbReference>
<dbReference type="SUPFAM" id="SSF55785">
    <property type="entry name" value="PYP-like sensor domain (PAS domain)"/>
    <property type="match status" value="1"/>
</dbReference>
<dbReference type="SUPFAM" id="SSF55874">
    <property type="entry name" value="ATPase domain of HSP90 chaperone/DNA topoisomerase II/histidine kinase"/>
    <property type="match status" value="1"/>
</dbReference>
<dbReference type="GO" id="GO:0046983">
    <property type="term" value="F:protein dimerization activity"/>
    <property type="evidence" value="ECO:0007669"/>
    <property type="project" value="InterPro"/>
</dbReference>
<organism evidence="10">
    <name type="scientific">marine sediment metagenome</name>
    <dbReference type="NCBI Taxonomy" id="412755"/>
    <lineage>
        <taxon>unclassified sequences</taxon>
        <taxon>metagenomes</taxon>
        <taxon>ecological metagenomes</taxon>
    </lineage>
</organism>
<dbReference type="GO" id="GO:0006355">
    <property type="term" value="P:regulation of DNA-templated transcription"/>
    <property type="evidence" value="ECO:0007669"/>
    <property type="project" value="InterPro"/>
</dbReference>
<dbReference type="GO" id="GO:0000155">
    <property type="term" value="F:phosphorelay sensor kinase activity"/>
    <property type="evidence" value="ECO:0007669"/>
    <property type="project" value="InterPro"/>
</dbReference>
<gene>
    <name evidence="10" type="ORF">S06H3_14800</name>
</gene>
<dbReference type="SMART" id="SM00086">
    <property type="entry name" value="PAC"/>
    <property type="match status" value="1"/>
</dbReference>
<dbReference type="InterPro" id="IPR035965">
    <property type="entry name" value="PAS-like_dom_sf"/>
</dbReference>
<feature type="domain" description="PAS" evidence="8">
    <location>
        <begin position="8"/>
        <end position="78"/>
    </location>
</feature>
<keyword evidence="5" id="KW-0547">Nucleotide-binding</keyword>
<evidence type="ECO:0000256" key="3">
    <source>
        <dbReference type="ARBA" id="ARBA00022553"/>
    </source>
</evidence>
<keyword evidence="7" id="KW-0067">ATP-binding</keyword>
<dbReference type="PANTHER" id="PTHR24421:SF10">
    <property type="entry name" value="NITRATE_NITRITE SENSOR PROTEIN NARQ"/>
    <property type="match status" value="1"/>
</dbReference>
<dbReference type="PROSITE" id="PS50112">
    <property type="entry name" value="PAS"/>
    <property type="match status" value="1"/>
</dbReference>
<evidence type="ECO:0000259" key="9">
    <source>
        <dbReference type="PROSITE" id="PS50113"/>
    </source>
</evidence>
<dbReference type="CDD" id="cd00130">
    <property type="entry name" value="PAS"/>
    <property type="match status" value="1"/>
</dbReference>
<dbReference type="Pfam" id="PF07730">
    <property type="entry name" value="HisKA_3"/>
    <property type="match status" value="1"/>
</dbReference>
<proteinExistence type="predicted"/>
<dbReference type="Gene3D" id="3.30.565.10">
    <property type="entry name" value="Histidine kinase-like ATPase, C-terminal domain"/>
    <property type="match status" value="1"/>
</dbReference>
<evidence type="ECO:0000313" key="10">
    <source>
        <dbReference type="EMBL" id="GAI05400.1"/>
    </source>
</evidence>
<evidence type="ECO:0000256" key="7">
    <source>
        <dbReference type="ARBA" id="ARBA00022840"/>
    </source>
</evidence>
<dbReference type="Pfam" id="PF02518">
    <property type="entry name" value="HATPase_c"/>
    <property type="match status" value="1"/>
</dbReference>
<dbReference type="InterPro" id="IPR013767">
    <property type="entry name" value="PAS_fold"/>
</dbReference>
<evidence type="ECO:0000256" key="1">
    <source>
        <dbReference type="ARBA" id="ARBA00000085"/>
    </source>
</evidence>
<dbReference type="CDD" id="cd16917">
    <property type="entry name" value="HATPase_UhpB-NarQ-NarX-like"/>
    <property type="match status" value="1"/>
</dbReference>
<evidence type="ECO:0000256" key="5">
    <source>
        <dbReference type="ARBA" id="ARBA00022741"/>
    </source>
</evidence>
<name>X1LSM0_9ZZZZ</name>
<dbReference type="GO" id="GO:0005524">
    <property type="term" value="F:ATP binding"/>
    <property type="evidence" value="ECO:0007669"/>
    <property type="project" value="UniProtKB-KW"/>
</dbReference>
<comment type="catalytic activity">
    <reaction evidence="1">
        <text>ATP + protein L-histidine = ADP + protein N-phospho-L-histidine.</text>
        <dbReference type="EC" id="2.7.13.3"/>
    </reaction>
</comment>
<evidence type="ECO:0000256" key="6">
    <source>
        <dbReference type="ARBA" id="ARBA00022777"/>
    </source>
</evidence>
<dbReference type="Pfam" id="PF00989">
    <property type="entry name" value="PAS"/>
    <property type="match status" value="1"/>
</dbReference>
<dbReference type="InterPro" id="IPR000014">
    <property type="entry name" value="PAS"/>
</dbReference>
<dbReference type="AlphaFoldDB" id="X1LSM0"/>
<accession>X1LSM0</accession>
<feature type="non-terminal residue" evidence="10">
    <location>
        <position position="344"/>
    </location>
</feature>
<feature type="domain" description="PAC" evidence="9">
    <location>
        <begin position="82"/>
        <end position="133"/>
    </location>
</feature>
<dbReference type="PANTHER" id="PTHR24421">
    <property type="entry name" value="NITRATE/NITRITE SENSOR PROTEIN NARX-RELATED"/>
    <property type="match status" value="1"/>
</dbReference>
<dbReference type="InterPro" id="IPR001610">
    <property type="entry name" value="PAC"/>
</dbReference>
<dbReference type="InterPro" id="IPR050482">
    <property type="entry name" value="Sensor_HK_TwoCompSys"/>
</dbReference>
<keyword evidence="3" id="KW-0597">Phosphoprotein</keyword>
<dbReference type="Gene3D" id="3.30.450.20">
    <property type="entry name" value="PAS domain"/>
    <property type="match status" value="1"/>
</dbReference>
<evidence type="ECO:0000256" key="2">
    <source>
        <dbReference type="ARBA" id="ARBA00012438"/>
    </source>
</evidence>
<dbReference type="InterPro" id="IPR000700">
    <property type="entry name" value="PAS-assoc_C"/>
</dbReference>
<keyword evidence="6" id="KW-0418">Kinase</keyword>
<dbReference type="NCBIfam" id="TIGR00229">
    <property type="entry name" value="sensory_box"/>
    <property type="match status" value="1"/>
</dbReference>
<sequence length="344" mass="38833">METKFELTEQDYRYLFENASDAMWVHDMEGNLLDGNKAFEKLSGYTSKEWAGMNITQLLSDESLALAREVRCKLLNGEGLEQPYEQRFITKDGATRIVKMATSPVIINGEVRGFQHVARDITEEKQLQENMRFYVQQVTRAQEEERKRIARELHDGMSPSLLLLIQRLDAITPSTQPRLSTSLKNKLEDLRDQALEALEGLRHCAQDLRPPILDHLGLVAALEWMAENTAKDYGIDTKVEVVGVGRDLPDEVQLLLFRIAQEALTNIRRHAEAPRAWVTLEFGKDKTILTVKDNGKGFKLPQRMGDLASMGKLGLAGMQERAQLIKGNLTLQSELGKGTTVTVE</sequence>